<dbReference type="AlphaFoldDB" id="A0A8B8E536"/>
<dbReference type="Gene3D" id="3.30.450.20">
    <property type="entry name" value="PAS domain"/>
    <property type="match status" value="1"/>
</dbReference>
<evidence type="ECO:0000256" key="16">
    <source>
        <dbReference type="ARBA" id="ARBA00034104"/>
    </source>
</evidence>
<dbReference type="InterPro" id="IPR054714">
    <property type="entry name" value="GPR158_179_extracellular"/>
</dbReference>
<protein>
    <submittedName>
        <fullName evidence="20">Probable G-protein coupled receptor CG31760</fullName>
    </submittedName>
</protein>
<dbReference type="PANTHER" id="PTHR32546">
    <property type="entry name" value="G-PROTEIN COUPLED RECEPTOR 158-RELATED"/>
    <property type="match status" value="1"/>
</dbReference>
<evidence type="ECO:0000256" key="9">
    <source>
        <dbReference type="ARBA" id="ARBA00023136"/>
    </source>
</evidence>
<feature type="transmembrane region" description="Helical" evidence="17">
    <location>
        <begin position="413"/>
        <end position="434"/>
    </location>
</feature>
<dbReference type="Pfam" id="PF22572">
    <property type="entry name" value="GPR158_179_EC"/>
    <property type="match status" value="1"/>
</dbReference>
<evidence type="ECO:0000313" key="20">
    <source>
        <dbReference type="RefSeq" id="XP_022334824.1"/>
    </source>
</evidence>
<keyword evidence="9 17" id="KW-0472">Membrane</keyword>
<keyword evidence="12" id="KW-0325">Glycoprotein</keyword>
<keyword evidence="13" id="KW-0807">Transducer</keyword>
<keyword evidence="19" id="KW-1185">Reference proteome</keyword>
<evidence type="ECO:0000256" key="8">
    <source>
        <dbReference type="ARBA" id="ARBA00023040"/>
    </source>
</evidence>
<organism evidence="19 20">
    <name type="scientific">Crassostrea virginica</name>
    <name type="common">Eastern oyster</name>
    <dbReference type="NCBI Taxonomy" id="6565"/>
    <lineage>
        <taxon>Eukaryota</taxon>
        <taxon>Metazoa</taxon>
        <taxon>Spiralia</taxon>
        <taxon>Lophotrochozoa</taxon>
        <taxon>Mollusca</taxon>
        <taxon>Bivalvia</taxon>
        <taxon>Autobranchia</taxon>
        <taxon>Pteriomorphia</taxon>
        <taxon>Ostreida</taxon>
        <taxon>Ostreoidea</taxon>
        <taxon>Ostreidae</taxon>
        <taxon>Crassostrea</taxon>
    </lineage>
</organism>
<keyword evidence="10" id="KW-1015">Disulfide bond</keyword>
<dbReference type="CDD" id="cd12913">
    <property type="entry name" value="PDC1_MCP_like"/>
    <property type="match status" value="1"/>
</dbReference>
<keyword evidence="5" id="KW-0732">Signal</keyword>
<dbReference type="GO" id="GO:0045211">
    <property type="term" value="C:postsynaptic membrane"/>
    <property type="evidence" value="ECO:0007669"/>
    <property type="project" value="UniProtKB-SubCell"/>
</dbReference>
<dbReference type="OrthoDB" id="2129233at2759"/>
<keyword evidence="15" id="KW-0966">Cell projection</keyword>
<feature type="transmembrane region" description="Helical" evidence="17">
    <location>
        <begin position="564"/>
        <end position="587"/>
    </location>
</feature>
<evidence type="ECO:0000256" key="4">
    <source>
        <dbReference type="ARBA" id="ARBA00022692"/>
    </source>
</evidence>
<dbReference type="GeneID" id="111131526"/>
<keyword evidence="4 17" id="KW-0812">Transmembrane</keyword>
<reference evidence="20" key="1">
    <citation type="submission" date="2025-08" db="UniProtKB">
        <authorList>
            <consortium name="RefSeq"/>
        </authorList>
    </citation>
    <scope>IDENTIFICATION</scope>
    <source>
        <tissue evidence="20">Whole sample</tissue>
    </source>
</reference>
<feature type="domain" description="G-protein coupled receptors family 3 profile" evidence="18">
    <location>
        <begin position="376"/>
        <end position="627"/>
    </location>
</feature>
<evidence type="ECO:0000256" key="3">
    <source>
        <dbReference type="ARBA" id="ARBA00022475"/>
    </source>
</evidence>
<dbReference type="InterPro" id="IPR043458">
    <property type="entry name" value="GPR158/179"/>
</dbReference>
<evidence type="ECO:0000256" key="14">
    <source>
        <dbReference type="ARBA" id="ARBA00023257"/>
    </source>
</evidence>
<name>A0A8B8E536_CRAVI</name>
<dbReference type="Pfam" id="PF00003">
    <property type="entry name" value="7tm_3"/>
    <property type="match status" value="1"/>
</dbReference>
<dbReference type="Proteomes" id="UP000694844">
    <property type="component" value="Chromosome 4"/>
</dbReference>
<evidence type="ECO:0000256" key="15">
    <source>
        <dbReference type="ARBA" id="ARBA00023273"/>
    </source>
</evidence>
<comment type="subcellular location">
    <subcellularLocation>
        <location evidence="1">Cell projection</location>
        <location evidence="1">Neuron projection</location>
    </subcellularLocation>
    <subcellularLocation>
        <location evidence="16">Postsynaptic cell membrane</location>
        <topology evidence="16">Multi-pass membrane protein</topology>
    </subcellularLocation>
</comment>
<evidence type="ECO:0000256" key="13">
    <source>
        <dbReference type="ARBA" id="ARBA00023224"/>
    </source>
</evidence>
<feature type="transmembrane region" description="Helical" evidence="17">
    <location>
        <begin position="374"/>
        <end position="401"/>
    </location>
</feature>
<dbReference type="PROSITE" id="PS50259">
    <property type="entry name" value="G_PROTEIN_RECEP_F3_4"/>
    <property type="match status" value="1"/>
</dbReference>
<proteinExistence type="inferred from homology"/>
<accession>A0A8B8E536</accession>
<evidence type="ECO:0000256" key="10">
    <source>
        <dbReference type="ARBA" id="ARBA00023157"/>
    </source>
</evidence>
<dbReference type="PANTHER" id="PTHR32546:SF26">
    <property type="entry name" value="SMOG, ISOFORM D"/>
    <property type="match status" value="1"/>
</dbReference>
<evidence type="ECO:0000313" key="19">
    <source>
        <dbReference type="Proteomes" id="UP000694844"/>
    </source>
</evidence>
<evidence type="ECO:0000256" key="17">
    <source>
        <dbReference type="SAM" id="Phobius"/>
    </source>
</evidence>
<dbReference type="GO" id="GO:0004930">
    <property type="term" value="F:G protein-coupled receptor activity"/>
    <property type="evidence" value="ECO:0007669"/>
    <property type="project" value="UniProtKB-KW"/>
</dbReference>
<evidence type="ECO:0000256" key="12">
    <source>
        <dbReference type="ARBA" id="ARBA00023180"/>
    </source>
</evidence>
<dbReference type="CDD" id="cd15293">
    <property type="entry name" value="7tmC_GPR158-like"/>
    <property type="match status" value="1"/>
</dbReference>
<evidence type="ECO:0000256" key="2">
    <source>
        <dbReference type="ARBA" id="ARBA00007242"/>
    </source>
</evidence>
<feature type="transmembrane region" description="Helical" evidence="17">
    <location>
        <begin position="529"/>
        <end position="552"/>
    </location>
</feature>
<evidence type="ECO:0000259" key="18">
    <source>
        <dbReference type="PROSITE" id="PS50259"/>
    </source>
</evidence>
<dbReference type="PRINTS" id="PR00248">
    <property type="entry name" value="GPCRMGR"/>
</dbReference>
<evidence type="ECO:0000256" key="5">
    <source>
        <dbReference type="ARBA" id="ARBA00022729"/>
    </source>
</evidence>
<keyword evidence="3" id="KW-1003">Cell membrane</keyword>
<dbReference type="GO" id="GO:0043005">
    <property type="term" value="C:neuron projection"/>
    <property type="evidence" value="ECO:0007669"/>
    <property type="project" value="UniProtKB-SubCell"/>
</dbReference>
<comment type="similarity">
    <text evidence="2">Belongs to the G-protein coupled receptor 3 family.</text>
</comment>
<dbReference type="RefSeq" id="XP_022334824.1">
    <property type="nucleotide sequence ID" value="XM_022479116.1"/>
</dbReference>
<feature type="transmembrane region" description="Helical" evidence="17">
    <location>
        <begin position="599"/>
        <end position="621"/>
    </location>
</feature>
<keyword evidence="11 20" id="KW-0675">Receptor</keyword>
<dbReference type="KEGG" id="cvn:111131526"/>
<keyword evidence="7" id="KW-0770">Synapse</keyword>
<gene>
    <name evidence="20" type="primary">LOC111131526</name>
</gene>
<evidence type="ECO:0000256" key="6">
    <source>
        <dbReference type="ARBA" id="ARBA00022989"/>
    </source>
</evidence>
<evidence type="ECO:0000256" key="11">
    <source>
        <dbReference type="ARBA" id="ARBA00023170"/>
    </source>
</evidence>
<sequence>MVRWVDQGGGRRHCEMARVRDLEFLVLVILLDLYLPVHTAQMTAREALEYVAYVETHNCNGGTGNSLQLQFDPTVWNTYALAAVRTANFLSKMITYYNNSASSISEHLLYSLVTNNVHLKSVIFGSAIAMEPDPSLPYPLMCPYAYKETDNTSTVTVNAKDLSVSYNYTDPQTEWYHKLRFRRYDNISIVTDQVQLRTGNSLLPVSDVTQPVSFLEDGRWTNPYFDCGGGDIWMVTYSSPFFGLSSDHKSVIFRGVATIDIELTNIDVNQCDPDLASPGGALDVFRGTHNCQPTTVCVFTPGNGFTRGAYKCECAPGYFFPHTHTSQKYYNGSQIEAEITRHNTTSLQHYTCSQCAPGCVTCSDASPCLFTRNLYIKAVVLVLTIITIVVIIIVSAMIFHLRESKVIKSGSPIFLLIMCAGSALMCLQLFVMFPDADTLLCVVMPWPYHLGFVLLYGSLLLKTWRISVIFKQGQFKRVHLPDKTLIRRFVPIVAITAAYLVAWTSANRNTTQTRETNSGLKFTMCTENWWSYSAYGIEVLMLLFGVYLCFTVRKAPASFNESKHITWSIYNAIILSTFILIIVQFVAETSGPDLMYILYFLNCQVVVTITLVLILAPKFYAVHMKLEVRRRDSLPTISGLVTQNIQRPMRTVGVQTSGGPGEPDIVSHNATWLPFRKRSRVRPVEIPSSNKYEATMTIDSVKSTS</sequence>
<feature type="transmembrane region" description="Helical" evidence="17">
    <location>
        <begin position="485"/>
        <end position="506"/>
    </location>
</feature>
<evidence type="ECO:0000256" key="1">
    <source>
        <dbReference type="ARBA" id="ARBA00004487"/>
    </source>
</evidence>
<dbReference type="InterPro" id="IPR017978">
    <property type="entry name" value="GPCR_3_C"/>
</dbReference>
<keyword evidence="8" id="KW-0297">G-protein coupled receptor</keyword>
<keyword evidence="14" id="KW-0628">Postsynaptic cell membrane</keyword>
<feature type="transmembrane region" description="Helical" evidence="17">
    <location>
        <begin position="446"/>
        <end position="464"/>
    </location>
</feature>
<dbReference type="InterPro" id="IPR000337">
    <property type="entry name" value="GPCR_3"/>
</dbReference>
<evidence type="ECO:0000256" key="7">
    <source>
        <dbReference type="ARBA" id="ARBA00023018"/>
    </source>
</evidence>
<keyword evidence="6 17" id="KW-1133">Transmembrane helix</keyword>